<gene>
    <name evidence="2" type="ORF">RFI_21340</name>
</gene>
<feature type="non-terminal residue" evidence="2">
    <location>
        <position position="162"/>
    </location>
</feature>
<dbReference type="OrthoDB" id="6150506at2759"/>
<evidence type="ECO:0000313" key="3">
    <source>
        <dbReference type="Proteomes" id="UP000023152"/>
    </source>
</evidence>
<evidence type="ECO:0000313" key="2">
    <source>
        <dbReference type="EMBL" id="ETO16020.1"/>
    </source>
</evidence>
<dbReference type="AlphaFoldDB" id="X6MSE3"/>
<dbReference type="EMBL" id="ASPP01018632">
    <property type="protein sequence ID" value="ETO16020.1"/>
    <property type="molecule type" value="Genomic_DNA"/>
</dbReference>
<reference evidence="2 3" key="1">
    <citation type="journal article" date="2013" name="Curr. Biol.">
        <title>The Genome of the Foraminiferan Reticulomyxa filosa.</title>
        <authorList>
            <person name="Glockner G."/>
            <person name="Hulsmann N."/>
            <person name="Schleicher M."/>
            <person name="Noegel A.A."/>
            <person name="Eichinger L."/>
            <person name="Gallinger C."/>
            <person name="Pawlowski J."/>
            <person name="Sierra R."/>
            <person name="Euteneuer U."/>
            <person name="Pillet L."/>
            <person name="Moustafa A."/>
            <person name="Platzer M."/>
            <person name="Groth M."/>
            <person name="Szafranski K."/>
            <person name="Schliwa M."/>
        </authorList>
    </citation>
    <scope>NUCLEOTIDE SEQUENCE [LARGE SCALE GENOMIC DNA]</scope>
</reference>
<protein>
    <submittedName>
        <fullName evidence="2">DEAD (Asp-Glu-Ala-Asp) box polypeptide 58</fullName>
    </submittedName>
</protein>
<dbReference type="Proteomes" id="UP000023152">
    <property type="component" value="Unassembled WGS sequence"/>
</dbReference>
<evidence type="ECO:0000256" key="1">
    <source>
        <dbReference type="SAM" id="MobiDB-lite"/>
    </source>
</evidence>
<name>X6MSE3_RETFI</name>
<comment type="caution">
    <text evidence="2">The sequence shown here is derived from an EMBL/GenBank/DDBJ whole genome shotgun (WGS) entry which is preliminary data.</text>
</comment>
<proteinExistence type="predicted"/>
<organism evidence="2 3">
    <name type="scientific">Reticulomyxa filosa</name>
    <dbReference type="NCBI Taxonomy" id="46433"/>
    <lineage>
        <taxon>Eukaryota</taxon>
        <taxon>Sar</taxon>
        <taxon>Rhizaria</taxon>
        <taxon>Retaria</taxon>
        <taxon>Foraminifera</taxon>
        <taxon>Monothalamids</taxon>
        <taxon>Reticulomyxidae</taxon>
        <taxon>Reticulomyxa</taxon>
    </lineage>
</organism>
<dbReference type="Gene3D" id="3.40.50.300">
    <property type="entry name" value="P-loop containing nucleotide triphosphate hydrolases"/>
    <property type="match status" value="1"/>
</dbReference>
<feature type="compositionally biased region" description="Acidic residues" evidence="1">
    <location>
        <begin position="147"/>
        <end position="162"/>
    </location>
</feature>
<sequence length="162" mass="18972">MFESFTFLVLTPLSFLDVLRRGIKQITDFSLIMFDECHFASSHSEHPYHSILLQYHQAKFFFFLKWNNLNVPIQRLPKLFGWMTSLLEVSRNESVEVVCARVLALQSYLDCSISFVRDPSQMSISTNAKNLNKDENKDQNKDKDKDKDEDEDESENENDSHL</sequence>
<dbReference type="InterPro" id="IPR027417">
    <property type="entry name" value="P-loop_NTPase"/>
</dbReference>
<feature type="region of interest" description="Disordered" evidence="1">
    <location>
        <begin position="126"/>
        <end position="162"/>
    </location>
</feature>
<accession>X6MSE3</accession>
<keyword evidence="3" id="KW-1185">Reference proteome</keyword>
<feature type="compositionally biased region" description="Basic and acidic residues" evidence="1">
    <location>
        <begin position="131"/>
        <end position="146"/>
    </location>
</feature>